<dbReference type="GO" id="GO:0042393">
    <property type="term" value="F:histone binding"/>
    <property type="evidence" value="ECO:0007669"/>
    <property type="project" value="TreeGrafter"/>
</dbReference>
<dbReference type="SUPFAM" id="SSF101546">
    <property type="entry name" value="ASF1-like"/>
    <property type="match status" value="1"/>
</dbReference>
<evidence type="ECO:0000313" key="9">
    <source>
        <dbReference type="Proteomes" id="UP000654370"/>
    </source>
</evidence>
<keyword evidence="5" id="KW-0143">Chaperone</keyword>
<evidence type="ECO:0000256" key="1">
    <source>
        <dbReference type="ARBA" id="ARBA00004123"/>
    </source>
</evidence>
<evidence type="ECO:0000256" key="3">
    <source>
        <dbReference type="ARBA" id="ARBA00023015"/>
    </source>
</evidence>
<sequence>MSLVNIINIQVLDNPTLFTNPFHFEITFECNAELKDDLEWKMIYVGSAESAEYDQVLDSIMVGPIPVGINKFVFSADAPKLDLLPQQDLLEVTVVLLCCSYMDKEFVRVGYYVNNEYLDPTLRQAVADAIENKRPPPPLQIDKLYKCILADKPKVTRYTINWDNPQATPASNDVQMDSNDQAQQIGQQQVSFVKVIHGIGKVHDTDCWYFQDVAM</sequence>
<dbReference type="EMBL" id="JAEPQZ010000003">
    <property type="protein sequence ID" value="KAG2183226.1"/>
    <property type="molecule type" value="Genomic_DNA"/>
</dbReference>
<dbReference type="GO" id="GO:0005634">
    <property type="term" value="C:nucleus"/>
    <property type="evidence" value="ECO:0007669"/>
    <property type="project" value="UniProtKB-SubCell"/>
</dbReference>
<keyword evidence="3" id="KW-0805">Transcription regulation</keyword>
<gene>
    <name evidence="8" type="ORF">INT43_006230</name>
</gene>
<evidence type="ECO:0000256" key="5">
    <source>
        <dbReference type="ARBA" id="ARBA00023186"/>
    </source>
</evidence>
<reference evidence="8" key="1">
    <citation type="submission" date="2020-12" db="EMBL/GenBank/DDBJ databases">
        <title>Metabolic potential, ecology and presence of endohyphal bacteria is reflected in genomic diversity of Mucoromycotina.</title>
        <authorList>
            <person name="Muszewska A."/>
            <person name="Okrasinska A."/>
            <person name="Steczkiewicz K."/>
            <person name="Drgas O."/>
            <person name="Orlowska M."/>
            <person name="Perlinska-Lenart U."/>
            <person name="Aleksandrzak-Piekarczyk T."/>
            <person name="Szatraj K."/>
            <person name="Zielenkiewicz U."/>
            <person name="Pilsyk S."/>
            <person name="Malc E."/>
            <person name="Mieczkowski P."/>
            <person name="Kruszewska J.S."/>
            <person name="Biernat P."/>
            <person name="Pawlowska J."/>
        </authorList>
    </citation>
    <scope>NUCLEOTIDE SEQUENCE</scope>
    <source>
        <strain evidence="8">WA0000067209</strain>
    </source>
</reference>
<dbReference type="Pfam" id="PF04729">
    <property type="entry name" value="ASF1_hist_chap"/>
    <property type="match status" value="1"/>
</dbReference>
<name>A0A8H7Q1Z9_MORIS</name>
<dbReference type="InterPro" id="IPR006818">
    <property type="entry name" value="ASF1-like"/>
</dbReference>
<keyword evidence="9" id="KW-1185">Reference proteome</keyword>
<dbReference type="InterPro" id="IPR036747">
    <property type="entry name" value="ASF1-like_sf"/>
</dbReference>
<evidence type="ECO:0000313" key="8">
    <source>
        <dbReference type="EMBL" id="KAG2183226.1"/>
    </source>
</evidence>
<evidence type="ECO:0000256" key="6">
    <source>
        <dbReference type="ARBA" id="ARBA00023242"/>
    </source>
</evidence>
<evidence type="ECO:0000256" key="7">
    <source>
        <dbReference type="ARBA" id="ARBA00032776"/>
    </source>
</evidence>
<dbReference type="GO" id="GO:0006335">
    <property type="term" value="P:DNA replication-dependent chromatin assembly"/>
    <property type="evidence" value="ECO:0007669"/>
    <property type="project" value="TreeGrafter"/>
</dbReference>
<comment type="subcellular location">
    <subcellularLocation>
        <location evidence="1">Nucleus</location>
    </subcellularLocation>
</comment>
<dbReference type="PANTHER" id="PTHR12040">
    <property type="entry name" value="ANTI-SILENCING PROTEIN 1"/>
    <property type="match status" value="1"/>
</dbReference>
<dbReference type="Gene3D" id="2.60.40.1490">
    <property type="entry name" value="Histone chaperone ASF1-like"/>
    <property type="match status" value="1"/>
</dbReference>
<protein>
    <recommendedName>
        <fullName evidence="7">Anti-silencing function protein 1</fullName>
    </recommendedName>
</protein>
<comment type="caution">
    <text evidence="8">The sequence shown here is derived from an EMBL/GenBank/DDBJ whole genome shotgun (WGS) entry which is preliminary data.</text>
</comment>
<proteinExistence type="inferred from homology"/>
<comment type="similarity">
    <text evidence="2">Belongs to the ASF1 family.</text>
</comment>
<dbReference type="GO" id="GO:0000785">
    <property type="term" value="C:chromatin"/>
    <property type="evidence" value="ECO:0007669"/>
    <property type="project" value="TreeGrafter"/>
</dbReference>
<dbReference type="PANTHER" id="PTHR12040:SF0">
    <property type="entry name" value="HISTONE CHAPERONE ASF1"/>
    <property type="match status" value="1"/>
</dbReference>
<keyword evidence="6" id="KW-0539">Nucleus</keyword>
<accession>A0A8H7Q1Z9</accession>
<evidence type="ECO:0000256" key="4">
    <source>
        <dbReference type="ARBA" id="ARBA00023163"/>
    </source>
</evidence>
<dbReference type="OrthoDB" id="29755at2759"/>
<keyword evidence="4" id="KW-0804">Transcription</keyword>
<dbReference type="AlphaFoldDB" id="A0A8H7Q1Z9"/>
<organism evidence="8 9">
    <name type="scientific">Mortierella isabellina</name>
    <name type="common">Filamentous fungus</name>
    <name type="synonym">Umbelopsis isabellina</name>
    <dbReference type="NCBI Taxonomy" id="91625"/>
    <lineage>
        <taxon>Eukaryota</taxon>
        <taxon>Fungi</taxon>
        <taxon>Fungi incertae sedis</taxon>
        <taxon>Mucoromycota</taxon>
        <taxon>Mucoromycotina</taxon>
        <taxon>Umbelopsidomycetes</taxon>
        <taxon>Umbelopsidales</taxon>
        <taxon>Umbelopsidaceae</taxon>
        <taxon>Umbelopsis</taxon>
    </lineage>
</organism>
<dbReference type="Proteomes" id="UP000654370">
    <property type="component" value="Unassembled WGS sequence"/>
</dbReference>
<evidence type="ECO:0000256" key="2">
    <source>
        <dbReference type="ARBA" id="ARBA00006051"/>
    </source>
</evidence>